<dbReference type="SUPFAM" id="SSF57196">
    <property type="entry name" value="EGF/Laminin"/>
    <property type="match status" value="1"/>
</dbReference>
<dbReference type="GO" id="GO:0005576">
    <property type="term" value="C:extracellular region"/>
    <property type="evidence" value="ECO:0007669"/>
    <property type="project" value="InterPro"/>
</dbReference>
<sequence>MDGCGQIQCVNGGVCYENLPDLSISAYCLCKNGYTGKFCEIEYFQCQGNGRFPDLHNCARGKYFECIHYDNDGSNPYGVLLSRNCPATLRFNVFTDQCDYSANVQYIEMKCDNNGQDWIGRYRKIKASFQDTEALCTRIRKDVKQVERQITAISILGDFTTMDLNQLEPSFMYSHLLKEIILDMNYTVAAKYEFAEYRRVMHHDNPCTLNMIEWLGKEYLLHSPVWCIFRIGEIALLDNGVWNVKLILTHHDDADLRRLMTVISRDVEGSTGLYRLGLLMAKMGEWDKAKDVYELLAEKTSDDENSMPASLHHQLGVIYYQKADLQNALIHYQKIAQQQFEISLIGCPSSCTKLHKHWYYILQAG</sequence>
<dbReference type="Gene3D" id="2.170.140.10">
    <property type="entry name" value="Chitin binding domain"/>
    <property type="match status" value="1"/>
</dbReference>
<dbReference type="EMBL" id="CAJOBG010004626">
    <property type="protein sequence ID" value="CAF4119217.1"/>
    <property type="molecule type" value="Genomic_DNA"/>
</dbReference>
<protein>
    <recommendedName>
        <fullName evidence="6">EGF-like domain-containing protein</fullName>
    </recommendedName>
</protein>
<dbReference type="Gene3D" id="1.25.40.10">
    <property type="entry name" value="Tetratricopeptide repeat domain"/>
    <property type="match status" value="1"/>
</dbReference>
<dbReference type="SUPFAM" id="SSF48452">
    <property type="entry name" value="TPR-like"/>
    <property type="match status" value="1"/>
</dbReference>
<evidence type="ECO:0000256" key="1">
    <source>
        <dbReference type="PROSITE-ProRule" id="PRU00076"/>
    </source>
</evidence>
<dbReference type="PROSITE" id="PS50026">
    <property type="entry name" value="EGF_3"/>
    <property type="match status" value="1"/>
</dbReference>
<dbReference type="AlphaFoldDB" id="A0A819W990"/>
<keyword evidence="1" id="KW-0245">EGF-like domain</keyword>
<dbReference type="PROSITE" id="PS01186">
    <property type="entry name" value="EGF_2"/>
    <property type="match status" value="1"/>
</dbReference>
<reference evidence="4" key="1">
    <citation type="submission" date="2021-02" db="EMBL/GenBank/DDBJ databases">
        <authorList>
            <person name="Nowell W R."/>
        </authorList>
    </citation>
    <scope>NUCLEOTIDE SEQUENCE</scope>
</reference>
<dbReference type="InterPro" id="IPR000742">
    <property type="entry name" value="EGF"/>
</dbReference>
<name>A0A819W990_9BILA</name>
<gene>
    <name evidence="4" type="ORF">OVN521_LOCUS21878</name>
</gene>
<evidence type="ECO:0000313" key="5">
    <source>
        <dbReference type="Proteomes" id="UP000663866"/>
    </source>
</evidence>
<organism evidence="4 5">
    <name type="scientific">Rotaria magnacalcarata</name>
    <dbReference type="NCBI Taxonomy" id="392030"/>
    <lineage>
        <taxon>Eukaryota</taxon>
        <taxon>Metazoa</taxon>
        <taxon>Spiralia</taxon>
        <taxon>Gnathifera</taxon>
        <taxon>Rotifera</taxon>
        <taxon>Eurotatoria</taxon>
        <taxon>Bdelloidea</taxon>
        <taxon>Philodinida</taxon>
        <taxon>Philodinidae</taxon>
        <taxon>Rotaria</taxon>
    </lineage>
</organism>
<comment type="caution">
    <text evidence="1">Lacks conserved residue(s) required for the propagation of feature annotation.</text>
</comment>
<evidence type="ECO:0000313" key="4">
    <source>
        <dbReference type="EMBL" id="CAF4119217.1"/>
    </source>
</evidence>
<proteinExistence type="predicted"/>
<evidence type="ECO:0000259" key="3">
    <source>
        <dbReference type="PROSITE" id="PS50940"/>
    </source>
</evidence>
<dbReference type="InterPro" id="IPR011990">
    <property type="entry name" value="TPR-like_helical_dom_sf"/>
</dbReference>
<dbReference type="CDD" id="cd00054">
    <property type="entry name" value="EGF_CA"/>
    <property type="match status" value="1"/>
</dbReference>
<keyword evidence="1" id="KW-1015">Disulfide bond</keyword>
<dbReference type="Proteomes" id="UP000663866">
    <property type="component" value="Unassembled WGS sequence"/>
</dbReference>
<keyword evidence="5" id="KW-1185">Reference proteome</keyword>
<feature type="non-terminal residue" evidence="4">
    <location>
        <position position="1"/>
    </location>
</feature>
<dbReference type="PROSITE" id="PS00022">
    <property type="entry name" value="EGF_1"/>
    <property type="match status" value="1"/>
</dbReference>
<evidence type="ECO:0000259" key="2">
    <source>
        <dbReference type="PROSITE" id="PS50026"/>
    </source>
</evidence>
<feature type="domain" description="EGF-like" evidence="2">
    <location>
        <begin position="1"/>
        <end position="40"/>
    </location>
</feature>
<dbReference type="SUPFAM" id="SSF57625">
    <property type="entry name" value="Invertebrate chitin-binding proteins"/>
    <property type="match status" value="1"/>
</dbReference>
<dbReference type="InterPro" id="IPR002557">
    <property type="entry name" value="Chitin-bd_dom"/>
</dbReference>
<dbReference type="GO" id="GO:0008061">
    <property type="term" value="F:chitin binding"/>
    <property type="evidence" value="ECO:0007669"/>
    <property type="project" value="InterPro"/>
</dbReference>
<dbReference type="InterPro" id="IPR036508">
    <property type="entry name" value="Chitin-bd_dom_sf"/>
</dbReference>
<evidence type="ECO:0008006" key="6">
    <source>
        <dbReference type="Google" id="ProtNLM"/>
    </source>
</evidence>
<dbReference type="SMART" id="SM00181">
    <property type="entry name" value="EGF"/>
    <property type="match status" value="1"/>
</dbReference>
<dbReference type="Gene3D" id="2.10.25.10">
    <property type="entry name" value="Laminin"/>
    <property type="match status" value="1"/>
</dbReference>
<comment type="caution">
    <text evidence="4">The sequence shown here is derived from an EMBL/GenBank/DDBJ whole genome shotgun (WGS) entry which is preliminary data.</text>
</comment>
<accession>A0A819W990</accession>
<feature type="disulfide bond" evidence="1">
    <location>
        <begin position="30"/>
        <end position="39"/>
    </location>
</feature>
<dbReference type="PROSITE" id="PS50940">
    <property type="entry name" value="CHIT_BIND_II"/>
    <property type="match status" value="1"/>
</dbReference>
<feature type="domain" description="Chitin-binding type-2" evidence="3">
    <location>
        <begin position="43"/>
        <end position="113"/>
    </location>
</feature>